<keyword evidence="5 13" id="KW-0812">Transmembrane</keyword>
<dbReference type="Pfam" id="PF06736">
    <property type="entry name" value="TMEM175"/>
    <property type="match status" value="1"/>
</dbReference>
<dbReference type="Proteomes" id="UP000054230">
    <property type="component" value="Unassembled WGS sequence"/>
</dbReference>
<comment type="subcellular location">
    <subcellularLocation>
        <location evidence="1">Membrane</location>
        <topology evidence="1">Multi-pass membrane protein</topology>
    </subcellularLocation>
</comment>
<feature type="transmembrane region" description="Helical" evidence="13">
    <location>
        <begin position="6"/>
        <end position="26"/>
    </location>
</feature>
<evidence type="ECO:0000256" key="7">
    <source>
        <dbReference type="ARBA" id="ARBA00022958"/>
    </source>
</evidence>
<evidence type="ECO:0000256" key="6">
    <source>
        <dbReference type="ARBA" id="ARBA00022826"/>
    </source>
</evidence>
<reference evidence="15" key="1">
    <citation type="submission" date="2015-10" db="EMBL/GenBank/DDBJ databases">
        <title>Draft Genome Sequences of 11 Lactococcus lactis subspecies cremoris strains.</title>
        <authorList>
            <person name="Wels M."/>
            <person name="Backus L."/>
            <person name="Boekhorst J."/>
            <person name="Dijkstra A."/>
            <person name="Beerthuizen M."/>
            <person name="Kelly W."/>
            <person name="Siezen R."/>
            <person name="Bachmann H."/>
            <person name="Van Hijum S."/>
        </authorList>
    </citation>
    <scope>NUCLEOTIDE SEQUENCE [LARGE SCALE GENOMIC DNA]</scope>
    <source>
        <strain evidence="15">LMG8520</strain>
    </source>
</reference>
<organism evidence="14 15">
    <name type="scientific">Lactococcus lactis subsp. lactis</name>
    <name type="common">Streptococcus lactis</name>
    <dbReference type="NCBI Taxonomy" id="1360"/>
    <lineage>
        <taxon>Bacteria</taxon>
        <taxon>Bacillati</taxon>
        <taxon>Bacillota</taxon>
        <taxon>Bacilli</taxon>
        <taxon>Lactobacillales</taxon>
        <taxon>Streptococcaceae</taxon>
        <taxon>Lactococcus</taxon>
    </lineage>
</organism>
<keyword evidence="3" id="KW-0813">Transport</keyword>
<keyword evidence="8 13" id="KW-1133">Transmembrane helix</keyword>
<evidence type="ECO:0000256" key="2">
    <source>
        <dbReference type="ARBA" id="ARBA00006920"/>
    </source>
</evidence>
<comment type="caution">
    <text evidence="14">The sequence shown here is derived from an EMBL/GenBank/DDBJ whole genome shotgun (WGS) entry which is preliminary data.</text>
</comment>
<dbReference type="EMBL" id="LKLP01000063">
    <property type="protein sequence ID" value="KSU09861.1"/>
    <property type="molecule type" value="Genomic_DNA"/>
</dbReference>
<gene>
    <name evidence="14" type="ORF">LMG8520_1271</name>
</gene>
<evidence type="ECO:0000256" key="12">
    <source>
        <dbReference type="ARBA" id="ARBA00034430"/>
    </source>
</evidence>
<dbReference type="GO" id="GO:0005267">
    <property type="term" value="F:potassium channel activity"/>
    <property type="evidence" value="ECO:0007669"/>
    <property type="project" value="UniProtKB-KW"/>
</dbReference>
<evidence type="ECO:0000256" key="8">
    <source>
        <dbReference type="ARBA" id="ARBA00022989"/>
    </source>
</evidence>
<accession>A0A0V8D8V9</accession>
<keyword evidence="10 13" id="KW-0472">Membrane</keyword>
<evidence type="ECO:0000256" key="13">
    <source>
        <dbReference type="SAM" id="Phobius"/>
    </source>
</evidence>
<feature type="transmembrane region" description="Helical" evidence="13">
    <location>
        <begin position="38"/>
        <end position="57"/>
    </location>
</feature>
<protein>
    <submittedName>
        <fullName evidence="14">Integral membrane protein</fullName>
    </submittedName>
</protein>
<keyword evidence="7" id="KW-0630">Potassium</keyword>
<keyword evidence="4" id="KW-0633">Potassium transport</keyword>
<evidence type="ECO:0000256" key="10">
    <source>
        <dbReference type="ARBA" id="ARBA00023136"/>
    </source>
</evidence>
<name>A0A0V8D8V9_LACLL</name>
<dbReference type="RefSeq" id="WP_237671156.1">
    <property type="nucleotide sequence ID" value="NZ_LKLP01000063.1"/>
</dbReference>
<dbReference type="GO" id="GO:0016020">
    <property type="term" value="C:membrane"/>
    <property type="evidence" value="ECO:0007669"/>
    <property type="project" value="UniProtKB-SubCell"/>
</dbReference>
<keyword evidence="6" id="KW-0631">Potassium channel</keyword>
<evidence type="ECO:0000256" key="1">
    <source>
        <dbReference type="ARBA" id="ARBA00004141"/>
    </source>
</evidence>
<evidence type="ECO:0000256" key="11">
    <source>
        <dbReference type="ARBA" id="ARBA00023303"/>
    </source>
</evidence>
<dbReference type="InterPro" id="IPR010617">
    <property type="entry name" value="TMEM175-like"/>
</dbReference>
<comment type="catalytic activity">
    <reaction evidence="12">
        <text>K(+)(in) = K(+)(out)</text>
        <dbReference type="Rhea" id="RHEA:29463"/>
        <dbReference type="ChEBI" id="CHEBI:29103"/>
    </reaction>
</comment>
<keyword evidence="9" id="KW-0406">Ion transport</keyword>
<keyword evidence="11" id="KW-0407">Ion channel</keyword>
<evidence type="ECO:0000313" key="15">
    <source>
        <dbReference type="Proteomes" id="UP000054230"/>
    </source>
</evidence>
<evidence type="ECO:0000256" key="4">
    <source>
        <dbReference type="ARBA" id="ARBA00022538"/>
    </source>
</evidence>
<evidence type="ECO:0000256" key="5">
    <source>
        <dbReference type="ARBA" id="ARBA00022692"/>
    </source>
</evidence>
<evidence type="ECO:0000313" key="14">
    <source>
        <dbReference type="EMBL" id="KSU09861.1"/>
    </source>
</evidence>
<comment type="similarity">
    <text evidence="2">Belongs to the TMEM175 family.</text>
</comment>
<proteinExistence type="inferred from homology"/>
<evidence type="ECO:0000256" key="9">
    <source>
        <dbReference type="ARBA" id="ARBA00023065"/>
    </source>
</evidence>
<dbReference type="AlphaFoldDB" id="A0A0V8D8V9"/>
<sequence>MSKTGLEAFTDAVIAIIMTVLVLELVRPDSDSLQSFIALLPHLGVYFVSFFYTGYLVGQSPSSFSKHQKN</sequence>
<dbReference type="PATRIC" id="fig|1360.106.peg.1297"/>
<dbReference type="GO" id="GO:0015252">
    <property type="term" value="F:proton channel activity"/>
    <property type="evidence" value="ECO:0007669"/>
    <property type="project" value="InterPro"/>
</dbReference>
<evidence type="ECO:0000256" key="3">
    <source>
        <dbReference type="ARBA" id="ARBA00022448"/>
    </source>
</evidence>